<comment type="caution">
    <text evidence="1">The sequence shown here is derived from an EMBL/GenBank/DDBJ whole genome shotgun (WGS) entry which is preliminary data.</text>
</comment>
<proteinExistence type="predicted"/>
<dbReference type="AlphaFoldDB" id="A0A2P4XA83"/>
<protein>
    <submittedName>
        <fullName evidence="1">Uncharacterized protein</fullName>
    </submittedName>
</protein>
<reference evidence="1 2" key="1">
    <citation type="journal article" date="2017" name="Genome Biol. Evol.">
        <title>Phytophthora megakarya and P. palmivora, closely related causal agents of cacao black pod rot, underwent increases in genome sizes and gene numbers by different mechanisms.</title>
        <authorList>
            <person name="Ali S.S."/>
            <person name="Shao J."/>
            <person name="Lary D.J."/>
            <person name="Kronmiller B."/>
            <person name="Shen D."/>
            <person name="Strem M.D."/>
            <person name="Amoako-Attah I."/>
            <person name="Akrofi A.Y."/>
            <person name="Begoude B.A."/>
            <person name="Ten Hoopen G.M."/>
            <person name="Coulibaly K."/>
            <person name="Kebe B.I."/>
            <person name="Melnick R.L."/>
            <person name="Guiltinan M.J."/>
            <person name="Tyler B.M."/>
            <person name="Meinhardt L.W."/>
            <person name="Bailey B.A."/>
        </authorList>
    </citation>
    <scope>NUCLEOTIDE SEQUENCE [LARGE SCALE GENOMIC DNA]</scope>
    <source>
        <strain evidence="2">sbr112.9</strain>
    </source>
</reference>
<organism evidence="1 2">
    <name type="scientific">Phytophthora palmivora</name>
    <dbReference type="NCBI Taxonomy" id="4796"/>
    <lineage>
        <taxon>Eukaryota</taxon>
        <taxon>Sar</taxon>
        <taxon>Stramenopiles</taxon>
        <taxon>Oomycota</taxon>
        <taxon>Peronosporomycetes</taxon>
        <taxon>Peronosporales</taxon>
        <taxon>Peronosporaceae</taxon>
        <taxon>Phytophthora</taxon>
    </lineage>
</organism>
<evidence type="ECO:0000313" key="2">
    <source>
        <dbReference type="Proteomes" id="UP000237271"/>
    </source>
</evidence>
<accession>A0A2P4XA83</accession>
<dbReference type="Proteomes" id="UP000237271">
    <property type="component" value="Unassembled WGS sequence"/>
</dbReference>
<dbReference type="EMBL" id="NCKW01015567">
    <property type="protein sequence ID" value="POM62455.1"/>
    <property type="molecule type" value="Genomic_DNA"/>
</dbReference>
<name>A0A2P4XA83_9STRA</name>
<evidence type="ECO:0000313" key="1">
    <source>
        <dbReference type="EMBL" id="POM62455.1"/>
    </source>
</evidence>
<sequence length="265" mass="30330">MRKTKHCFIRLSHVLFLDRFAERLAHSDDALTRDQIEAGAVNVKTVFWKEVGVEHRTNKRDYNNLFEAAASDPRFSGINPSYIVQYDDSRLYDMWKKGKSSFVKANAKFYVSGQNSEDFYEFCDGNLDAACLEICTIVKPELAAFVRGEDEIDSMNLPGSHSDVPANKSAKWQDQVIRTVNRLADIFVGTPVTVSSARTRSTEAERRDEDQLIDRIGKMHLLIEQVKERQRKDALSGTTDPTLAVSLRKYLQRLQRYEDQLDGQL</sequence>
<keyword evidence="2" id="KW-1185">Reference proteome</keyword>
<gene>
    <name evidence="1" type="ORF">PHPALM_28396</name>
</gene>